<reference evidence="6 7" key="1">
    <citation type="journal article" date="2021" name="ISME Commun">
        <title>Automated analysis of genomic sequences facilitates high-throughput and comprehensive description of bacteria.</title>
        <authorList>
            <person name="Hitch T.C.A."/>
        </authorList>
    </citation>
    <scope>NUCLEOTIDE SEQUENCE [LARGE SCALE GENOMIC DNA]</scope>
    <source>
        <strain evidence="6 7">H2_18</strain>
    </source>
</reference>
<dbReference type="Pfam" id="PF00005">
    <property type="entry name" value="ABC_tran"/>
    <property type="match status" value="1"/>
</dbReference>
<evidence type="ECO:0000256" key="3">
    <source>
        <dbReference type="ARBA" id="ARBA00022741"/>
    </source>
</evidence>
<dbReference type="InterPro" id="IPR003593">
    <property type="entry name" value="AAA+_ATPase"/>
</dbReference>
<keyword evidence="2" id="KW-0813">Transport</keyword>
<protein>
    <submittedName>
        <fullName evidence="6">Metal ABC transporter ATP-binding protein</fullName>
    </submittedName>
</protein>
<dbReference type="Proteomes" id="UP001652394">
    <property type="component" value="Unassembled WGS sequence"/>
</dbReference>
<evidence type="ECO:0000256" key="4">
    <source>
        <dbReference type="ARBA" id="ARBA00022840"/>
    </source>
</evidence>
<dbReference type="SUPFAM" id="SSF52540">
    <property type="entry name" value="P-loop containing nucleoside triphosphate hydrolases"/>
    <property type="match status" value="1"/>
</dbReference>
<keyword evidence="3" id="KW-0547">Nucleotide-binding</keyword>
<dbReference type="RefSeq" id="WP_059070186.1">
    <property type="nucleotide sequence ID" value="NZ_JAOQJX010000007.1"/>
</dbReference>
<dbReference type="PANTHER" id="PTHR42734:SF17">
    <property type="entry name" value="METAL TRANSPORT SYSTEM ATP-BINDING PROTEIN TM_0124-RELATED"/>
    <property type="match status" value="1"/>
</dbReference>
<dbReference type="InterPro" id="IPR003439">
    <property type="entry name" value="ABC_transporter-like_ATP-bd"/>
</dbReference>
<comment type="caution">
    <text evidence="6">The sequence shown here is derived from an EMBL/GenBank/DDBJ whole genome shotgun (WGS) entry which is preliminary data.</text>
</comment>
<dbReference type="EMBL" id="JAOQJX010000007">
    <property type="protein sequence ID" value="MCU6747260.1"/>
    <property type="molecule type" value="Genomic_DNA"/>
</dbReference>
<organism evidence="6 7">
    <name type="scientific">Faecalicatena acetigenes</name>
    <dbReference type="NCBI Taxonomy" id="2981790"/>
    <lineage>
        <taxon>Bacteria</taxon>
        <taxon>Bacillati</taxon>
        <taxon>Bacillota</taxon>
        <taxon>Clostridia</taxon>
        <taxon>Lachnospirales</taxon>
        <taxon>Lachnospiraceae</taxon>
        <taxon>Faecalicatena</taxon>
    </lineage>
</organism>
<dbReference type="PANTHER" id="PTHR42734">
    <property type="entry name" value="METAL TRANSPORT SYSTEM ATP-BINDING PROTEIN TM_0124-RELATED"/>
    <property type="match status" value="1"/>
</dbReference>
<comment type="similarity">
    <text evidence="1">Belongs to the ABC transporter superfamily.</text>
</comment>
<proteinExistence type="inferred from homology"/>
<keyword evidence="7" id="KW-1185">Reference proteome</keyword>
<keyword evidence="4 6" id="KW-0067">ATP-binding</keyword>
<evidence type="ECO:0000313" key="6">
    <source>
        <dbReference type="EMBL" id="MCU6747260.1"/>
    </source>
</evidence>
<evidence type="ECO:0000256" key="1">
    <source>
        <dbReference type="ARBA" id="ARBA00005417"/>
    </source>
</evidence>
<gene>
    <name evidence="6" type="ORF">OCV51_06270</name>
</gene>
<dbReference type="GO" id="GO:0005524">
    <property type="term" value="F:ATP binding"/>
    <property type="evidence" value="ECO:0007669"/>
    <property type="project" value="UniProtKB-KW"/>
</dbReference>
<dbReference type="PROSITE" id="PS00211">
    <property type="entry name" value="ABC_TRANSPORTER_1"/>
    <property type="match status" value="1"/>
</dbReference>
<dbReference type="Gene3D" id="3.40.50.300">
    <property type="entry name" value="P-loop containing nucleotide triphosphate hydrolases"/>
    <property type="match status" value="1"/>
</dbReference>
<dbReference type="InterPro" id="IPR027417">
    <property type="entry name" value="P-loop_NTPase"/>
</dbReference>
<dbReference type="SMART" id="SM00382">
    <property type="entry name" value="AAA"/>
    <property type="match status" value="1"/>
</dbReference>
<accession>A0ABT2TAI7</accession>
<evidence type="ECO:0000313" key="7">
    <source>
        <dbReference type="Proteomes" id="UP001652394"/>
    </source>
</evidence>
<dbReference type="InterPro" id="IPR050153">
    <property type="entry name" value="Metal_Ion_Import_ABC"/>
</dbReference>
<feature type="domain" description="ABC transporter" evidence="5">
    <location>
        <begin position="4"/>
        <end position="234"/>
    </location>
</feature>
<sequence length="246" mass="27199">MALIKCEKVSVGYEGRTVLKDLDFQIDSGDYLCIVGENGSGKSTLVKSILGLKMIEKGRILFGDGLKQREIGYLPQQTDAQKDFPASVYEVVLSGRLNSRGMCPFYTAQDKKQAYEKMELLGIRDLSHKCFRDLSGGQKQRVLLARALCATKKLLLLDEPVTGLDPIVTGEFYKLIYEINTKQKIAVVMVSHDIESAVEYASHILHLSEDTQFFGTAAAYQRSRAGKAFLGETAPDGRNAGGEEYV</sequence>
<evidence type="ECO:0000259" key="5">
    <source>
        <dbReference type="PROSITE" id="PS50893"/>
    </source>
</evidence>
<name>A0ABT2TAI7_9FIRM</name>
<evidence type="ECO:0000256" key="2">
    <source>
        <dbReference type="ARBA" id="ARBA00022448"/>
    </source>
</evidence>
<dbReference type="InterPro" id="IPR017871">
    <property type="entry name" value="ABC_transporter-like_CS"/>
</dbReference>
<dbReference type="PROSITE" id="PS50893">
    <property type="entry name" value="ABC_TRANSPORTER_2"/>
    <property type="match status" value="1"/>
</dbReference>